<feature type="domain" description="Cytochrome c" evidence="6">
    <location>
        <begin position="314"/>
        <end position="399"/>
    </location>
</feature>
<keyword evidence="8" id="KW-1185">Reference proteome</keyword>
<proteinExistence type="predicted"/>
<dbReference type="EMBL" id="CP029553">
    <property type="protein sequence ID" value="AWN45747.1"/>
    <property type="molecule type" value="Genomic_DNA"/>
</dbReference>
<gene>
    <name evidence="7" type="ORF">DK419_04965</name>
</gene>
<dbReference type="PANTHER" id="PTHR35008:SF8">
    <property type="entry name" value="ALCOHOL DEHYDROGENASE CYTOCHROME C SUBUNIT"/>
    <property type="match status" value="1"/>
</dbReference>
<feature type="domain" description="Cytochrome c" evidence="6">
    <location>
        <begin position="188"/>
        <end position="298"/>
    </location>
</feature>
<evidence type="ECO:0000256" key="4">
    <source>
        <dbReference type="PROSITE-ProRule" id="PRU00433"/>
    </source>
</evidence>
<evidence type="ECO:0000313" key="8">
    <source>
        <dbReference type="Proteomes" id="UP000245444"/>
    </source>
</evidence>
<reference evidence="7 8" key="1">
    <citation type="submission" date="2018-05" db="EMBL/GenBank/DDBJ databases">
        <title>Complete Genome Sequence of Methylobacterium sp. 17Sr1-28.</title>
        <authorList>
            <person name="Srinivasan S."/>
        </authorList>
    </citation>
    <scope>NUCLEOTIDE SEQUENCE [LARGE SCALE GENOMIC DNA]</scope>
    <source>
        <strain evidence="7 8">17Sr1-28</strain>
    </source>
</reference>
<name>A0A2U8WHW0_9HYPH</name>
<keyword evidence="5" id="KW-0732">Signal</keyword>
<evidence type="ECO:0000256" key="1">
    <source>
        <dbReference type="ARBA" id="ARBA00022617"/>
    </source>
</evidence>
<accession>A0A2U8WHW0</accession>
<evidence type="ECO:0000256" key="2">
    <source>
        <dbReference type="ARBA" id="ARBA00022723"/>
    </source>
</evidence>
<evidence type="ECO:0000256" key="5">
    <source>
        <dbReference type="SAM" id="SignalP"/>
    </source>
</evidence>
<feature type="signal peptide" evidence="5">
    <location>
        <begin position="1"/>
        <end position="29"/>
    </location>
</feature>
<feature type="chain" id="PRO_5016155367" evidence="5">
    <location>
        <begin position="30"/>
        <end position="525"/>
    </location>
</feature>
<organism evidence="7 8">
    <name type="scientific">Methylobacterium terrae</name>
    <dbReference type="NCBI Taxonomy" id="2202827"/>
    <lineage>
        <taxon>Bacteria</taxon>
        <taxon>Pseudomonadati</taxon>
        <taxon>Pseudomonadota</taxon>
        <taxon>Alphaproteobacteria</taxon>
        <taxon>Hyphomicrobiales</taxon>
        <taxon>Methylobacteriaceae</taxon>
        <taxon>Methylobacterium</taxon>
    </lineage>
</organism>
<dbReference type="KEGG" id="mtea:DK419_04965"/>
<evidence type="ECO:0000256" key="3">
    <source>
        <dbReference type="ARBA" id="ARBA00023004"/>
    </source>
</evidence>
<dbReference type="InterPro" id="IPR051459">
    <property type="entry name" value="Cytochrome_c-type_DH"/>
</dbReference>
<feature type="domain" description="Cytochrome c" evidence="6">
    <location>
        <begin position="41"/>
        <end position="146"/>
    </location>
</feature>
<keyword evidence="2 4" id="KW-0479">Metal-binding</keyword>
<dbReference type="Pfam" id="PF00034">
    <property type="entry name" value="Cytochrom_C"/>
    <property type="match status" value="2"/>
</dbReference>
<dbReference type="AlphaFoldDB" id="A0A2U8WHW0"/>
<dbReference type="GO" id="GO:0046872">
    <property type="term" value="F:metal ion binding"/>
    <property type="evidence" value="ECO:0007669"/>
    <property type="project" value="UniProtKB-KW"/>
</dbReference>
<evidence type="ECO:0000313" key="7">
    <source>
        <dbReference type="EMBL" id="AWN45747.1"/>
    </source>
</evidence>
<keyword evidence="1 4" id="KW-0349">Heme</keyword>
<dbReference type="GO" id="GO:0020037">
    <property type="term" value="F:heme binding"/>
    <property type="evidence" value="ECO:0007669"/>
    <property type="project" value="InterPro"/>
</dbReference>
<protein>
    <submittedName>
        <fullName evidence="7">Gluconate 2-dehydrogenase</fullName>
    </submittedName>
</protein>
<dbReference type="Gene3D" id="1.10.760.10">
    <property type="entry name" value="Cytochrome c-like domain"/>
    <property type="match status" value="3"/>
</dbReference>
<dbReference type="SUPFAM" id="SSF46626">
    <property type="entry name" value="Cytochrome c"/>
    <property type="match status" value="3"/>
</dbReference>
<dbReference type="PANTHER" id="PTHR35008">
    <property type="entry name" value="BLL4482 PROTEIN-RELATED"/>
    <property type="match status" value="1"/>
</dbReference>
<dbReference type="RefSeq" id="WP_109958107.1">
    <property type="nucleotide sequence ID" value="NZ_CP029553.1"/>
</dbReference>
<sequence length="525" mass="55179">MRRKPVTRRKPVIRRALAVLLGSSAVALAAGAALAQPASSDLVEKGRYLATAGDCVACHTAPGGKPYAGGLYINFPGGIGKLATPNITPDKETGIGNWSDDDFKRAMHEGITKNGSYLYPAFPFPWYTRLTDDDVRAIKAYLFSLEPVNAPRKPADIAFPFSIRDGLLAWRLAFFTEGRFKPDPKASEQVNRGAYLVEGPGHCGACHNGSKLVGASQWSGYLEGGTIDGWYAPNLSGDDKEGLGLWSEDQLFTYLKTGAAPGRAGVVAGPMRQVIEESLSKMSDGDVRAIAAYLKTLAPKPTYTPDVKSDFKQASSAPGADVYLNRCVACHRPDGQGMPGAIPALAGNGAVLAKGPETVIRVILGGLDAKGEYAAMPAVGVGMSDADVAAVTNYVRQTFGNQAPPTAEPGQVASLRAETQTMLAGNAPCETVSNPTLAEALKTADAAGQLKDLKAEQMLPRIATLLPAVRQAAPQASSAELVNGLTATFCQVADRNATGLDWPTTLGSFAGVVYGQIKTPNRAEK</sequence>
<dbReference type="OrthoDB" id="9811281at2"/>
<dbReference type="InterPro" id="IPR009056">
    <property type="entry name" value="Cyt_c-like_dom"/>
</dbReference>
<keyword evidence="3 4" id="KW-0408">Iron</keyword>
<dbReference type="InterPro" id="IPR036909">
    <property type="entry name" value="Cyt_c-like_dom_sf"/>
</dbReference>
<dbReference type="Proteomes" id="UP000245444">
    <property type="component" value="Chromosome"/>
</dbReference>
<dbReference type="PROSITE" id="PS51007">
    <property type="entry name" value="CYTC"/>
    <property type="match status" value="3"/>
</dbReference>
<dbReference type="GO" id="GO:0009055">
    <property type="term" value="F:electron transfer activity"/>
    <property type="evidence" value="ECO:0007669"/>
    <property type="project" value="InterPro"/>
</dbReference>
<evidence type="ECO:0000259" key="6">
    <source>
        <dbReference type="PROSITE" id="PS51007"/>
    </source>
</evidence>